<evidence type="ECO:0000256" key="6">
    <source>
        <dbReference type="ARBA" id="ARBA00022776"/>
    </source>
</evidence>
<dbReference type="GO" id="GO:0051301">
    <property type="term" value="P:cell division"/>
    <property type="evidence" value="ECO:0007669"/>
    <property type="project" value="UniProtKB-KW"/>
</dbReference>
<accession>D8MB49</accession>
<keyword evidence="5" id="KW-0493">Microtubule</keyword>
<dbReference type="Gene3D" id="1.10.418.10">
    <property type="entry name" value="Calponin-like domain"/>
    <property type="match status" value="1"/>
</dbReference>
<gene>
    <name evidence="11" type="ORF">GSBLH_T00004900001</name>
</gene>
<dbReference type="InterPro" id="IPR027328">
    <property type="entry name" value="MAPRE"/>
</dbReference>
<evidence type="ECO:0000256" key="8">
    <source>
        <dbReference type="ARBA" id="ARBA00023306"/>
    </source>
</evidence>
<keyword evidence="7" id="KW-0206">Cytoskeleton</keyword>
<dbReference type="AlphaFoldDB" id="D8MB49"/>
<evidence type="ECO:0000259" key="10">
    <source>
        <dbReference type="PROSITE" id="PS50021"/>
    </source>
</evidence>
<dbReference type="GO" id="GO:0008017">
    <property type="term" value="F:microtubule binding"/>
    <property type="evidence" value="ECO:0007669"/>
    <property type="project" value="InterPro"/>
</dbReference>
<dbReference type="InterPro" id="IPR036872">
    <property type="entry name" value="CH_dom_sf"/>
</dbReference>
<dbReference type="InterPro" id="IPR001715">
    <property type="entry name" value="CH_dom"/>
</dbReference>
<feature type="domain" description="Calponin-homology (CH)" evidence="10">
    <location>
        <begin position="6"/>
        <end position="108"/>
    </location>
</feature>
<evidence type="ECO:0000256" key="1">
    <source>
        <dbReference type="ARBA" id="ARBA00004245"/>
    </source>
</evidence>
<dbReference type="InParanoid" id="D8MB49"/>
<protein>
    <recommendedName>
        <fullName evidence="10">Calponin-homology (CH) domain-containing protein</fullName>
    </recommendedName>
</protein>
<evidence type="ECO:0000256" key="4">
    <source>
        <dbReference type="ARBA" id="ARBA00022618"/>
    </source>
</evidence>
<dbReference type="OMA" id="NANYDGH"/>
<evidence type="ECO:0000313" key="12">
    <source>
        <dbReference type="Proteomes" id="UP000008312"/>
    </source>
</evidence>
<dbReference type="FunFam" id="1.10.418.10:FF:000028">
    <property type="entry name" value="RP/EB family microtubule-associated protein"/>
    <property type="match status" value="1"/>
</dbReference>
<dbReference type="OrthoDB" id="2119228at2759"/>
<evidence type="ECO:0000256" key="2">
    <source>
        <dbReference type="ARBA" id="ARBA00010729"/>
    </source>
</evidence>
<keyword evidence="8" id="KW-0131">Cell cycle</keyword>
<comment type="similarity">
    <text evidence="2">Belongs to the MAPRE family.</text>
</comment>
<evidence type="ECO:0000313" key="11">
    <source>
        <dbReference type="EMBL" id="CBK25288.2"/>
    </source>
</evidence>
<reference evidence="11" key="1">
    <citation type="submission" date="2010-02" db="EMBL/GenBank/DDBJ databases">
        <title>Sequencing and annotation of the Blastocystis hominis genome.</title>
        <authorList>
            <person name="Wincker P."/>
        </authorList>
    </citation>
    <scope>NUCLEOTIDE SEQUENCE</scope>
    <source>
        <strain evidence="11">Singapore isolate B</strain>
    </source>
</reference>
<dbReference type="GO" id="GO:0005874">
    <property type="term" value="C:microtubule"/>
    <property type="evidence" value="ECO:0007669"/>
    <property type="project" value="UniProtKB-KW"/>
</dbReference>
<dbReference type="SUPFAM" id="SSF47576">
    <property type="entry name" value="Calponin-homology domain, CH-domain"/>
    <property type="match status" value="1"/>
</dbReference>
<keyword evidence="3" id="KW-0963">Cytoplasm</keyword>
<dbReference type="GeneID" id="24921897"/>
<evidence type="ECO:0000256" key="9">
    <source>
        <dbReference type="SAM" id="Coils"/>
    </source>
</evidence>
<dbReference type="Proteomes" id="UP000008312">
    <property type="component" value="Unassembled WGS sequence"/>
</dbReference>
<dbReference type="PROSITE" id="PS50021">
    <property type="entry name" value="CH"/>
    <property type="match status" value="1"/>
</dbReference>
<organism evidence="11">
    <name type="scientific">Blastocystis hominis</name>
    <dbReference type="NCBI Taxonomy" id="12968"/>
    <lineage>
        <taxon>Eukaryota</taxon>
        <taxon>Sar</taxon>
        <taxon>Stramenopiles</taxon>
        <taxon>Bigyra</taxon>
        <taxon>Opalozoa</taxon>
        <taxon>Opalinata</taxon>
        <taxon>Blastocystidae</taxon>
        <taxon>Blastocystis</taxon>
    </lineage>
</organism>
<comment type="subcellular location">
    <subcellularLocation>
        <location evidence="1">Cytoplasm</location>
        <location evidence="1">Cytoskeleton</location>
    </subcellularLocation>
</comment>
<proteinExistence type="inferred from homology"/>
<keyword evidence="12" id="KW-1185">Reference proteome</keyword>
<evidence type="ECO:0000256" key="7">
    <source>
        <dbReference type="ARBA" id="ARBA00023212"/>
    </source>
</evidence>
<name>D8MB49_BLAHO</name>
<evidence type="ECO:0000256" key="5">
    <source>
        <dbReference type="ARBA" id="ARBA00022701"/>
    </source>
</evidence>
<keyword evidence="9" id="KW-0175">Coiled coil</keyword>
<feature type="coiled-coil region" evidence="9">
    <location>
        <begin position="191"/>
        <end position="218"/>
    </location>
</feature>
<dbReference type="PANTHER" id="PTHR10623">
    <property type="entry name" value="MICROTUBULE-ASSOCIATED PROTEIN RP/EB FAMILY MEMBER"/>
    <property type="match status" value="1"/>
</dbReference>
<sequence length="253" mass="29222">MSGINKATRVEIIQWLKDTLLVSINKFEEVYNGAFSCQIIDILFPSSMPMSKVNFLAKEPFEIQKNYRLIQSVFTAKNVQFNIPIENLSRGRPQDNLEFLQFLKNLYDKLYEERDYDPIKRRQYSKGGKDFNLSERDRELRQNEQILSSGRCSIGSATFSQRTVRSSTLAAPPTAPQRHGTLRLGEPMKQVDDLKHKLRTLEEKINERDRLIEALQKEGTSMYQALQRVESFAQDAEARGEKTVGINELLEVL</sequence>
<keyword evidence="4" id="KW-0132">Cell division</keyword>
<dbReference type="RefSeq" id="XP_012899336.1">
    <property type="nucleotide sequence ID" value="XM_013043882.1"/>
</dbReference>
<keyword evidence="6" id="KW-0498">Mitosis</keyword>
<evidence type="ECO:0000256" key="3">
    <source>
        <dbReference type="ARBA" id="ARBA00022490"/>
    </source>
</evidence>
<dbReference type="EMBL" id="FN668690">
    <property type="protein sequence ID" value="CBK25288.2"/>
    <property type="molecule type" value="Genomic_DNA"/>
</dbReference>